<dbReference type="PROSITE" id="PS50928">
    <property type="entry name" value="ABC_TM1"/>
    <property type="match status" value="1"/>
</dbReference>
<accession>A0ABY5S8U6</accession>
<keyword evidence="2 7" id="KW-0813">Transport</keyword>
<evidence type="ECO:0000256" key="2">
    <source>
        <dbReference type="ARBA" id="ARBA00022448"/>
    </source>
</evidence>
<dbReference type="InterPro" id="IPR035906">
    <property type="entry name" value="MetI-like_sf"/>
</dbReference>
<dbReference type="SUPFAM" id="SSF161098">
    <property type="entry name" value="MetI-like"/>
    <property type="match status" value="1"/>
</dbReference>
<sequence length="330" mass="37042">MNAPGFALLKKLNLNDPSSEGARWQITVMKRSRSIIGSLFYYLVLLSLSFVFVYPLLFMISRSLMQPQDVADATVQWVPKSFSLENYSIVLDAIHYWPGLANSAITSFGSAALQIMSCSVVGYGFARFQFPGRDLWLALVVFTFLVPPQTIVVPLFIFFSDLNWINTHLPFVVPSLFGHGLKGALFVLIFIQFYRRLPHVLEEAARIDGAGAFRTYWQIMFPLARPAMLVVFLFSVVWHWNDTFEPTTYLLVPEFFNLAQNLAVFNGVANQNIDQVAQAAQASGAIVQAPTLMNQIMAGVMLTIAPILLLYLFVQRYFVESIEQSGIAGE</sequence>
<evidence type="ECO:0000256" key="3">
    <source>
        <dbReference type="ARBA" id="ARBA00022475"/>
    </source>
</evidence>
<feature type="transmembrane region" description="Helical" evidence="7">
    <location>
        <begin position="104"/>
        <end position="123"/>
    </location>
</feature>
<keyword evidence="5 7" id="KW-1133">Transmembrane helix</keyword>
<evidence type="ECO:0000256" key="1">
    <source>
        <dbReference type="ARBA" id="ARBA00004651"/>
    </source>
</evidence>
<feature type="domain" description="ABC transmembrane type-1" evidence="8">
    <location>
        <begin position="100"/>
        <end position="314"/>
    </location>
</feature>
<keyword evidence="10" id="KW-1185">Reference proteome</keyword>
<name>A0ABY5S8U6_9BACL</name>
<dbReference type="Gene3D" id="1.10.3720.10">
    <property type="entry name" value="MetI-like"/>
    <property type="match status" value="1"/>
</dbReference>
<protein>
    <submittedName>
        <fullName evidence="9">Carbohydrate ABC transporter permease</fullName>
    </submittedName>
</protein>
<keyword evidence="6 7" id="KW-0472">Membrane</keyword>
<reference evidence="9" key="1">
    <citation type="submission" date="2022-01" db="EMBL/GenBank/DDBJ databases">
        <title>Paenibacillus spongiae sp. nov., isolated from marine sponge.</title>
        <authorList>
            <person name="Li Z."/>
            <person name="Zhang M."/>
        </authorList>
    </citation>
    <scope>NUCLEOTIDE SEQUENCE</scope>
    <source>
        <strain evidence="9">PHS-Z3</strain>
    </source>
</reference>
<dbReference type="PANTHER" id="PTHR43744:SF6">
    <property type="entry name" value="ABC TRANSPORTER PERMEASE PROTEIN YESQ-RELATED"/>
    <property type="match status" value="1"/>
</dbReference>
<feature type="transmembrane region" description="Helical" evidence="7">
    <location>
        <begin position="215"/>
        <end position="240"/>
    </location>
</feature>
<evidence type="ECO:0000313" key="10">
    <source>
        <dbReference type="Proteomes" id="UP001057877"/>
    </source>
</evidence>
<gene>
    <name evidence="9" type="ORF">L1F29_27550</name>
</gene>
<evidence type="ECO:0000313" key="9">
    <source>
        <dbReference type="EMBL" id="UVI29148.1"/>
    </source>
</evidence>
<evidence type="ECO:0000256" key="6">
    <source>
        <dbReference type="ARBA" id="ARBA00023136"/>
    </source>
</evidence>
<feature type="transmembrane region" description="Helical" evidence="7">
    <location>
        <begin position="171"/>
        <end position="194"/>
    </location>
</feature>
<keyword evidence="4 7" id="KW-0812">Transmembrane</keyword>
<feature type="transmembrane region" description="Helical" evidence="7">
    <location>
        <begin position="39"/>
        <end position="60"/>
    </location>
</feature>
<keyword evidence="3" id="KW-1003">Cell membrane</keyword>
<evidence type="ECO:0000256" key="4">
    <source>
        <dbReference type="ARBA" id="ARBA00022692"/>
    </source>
</evidence>
<evidence type="ECO:0000256" key="5">
    <source>
        <dbReference type="ARBA" id="ARBA00022989"/>
    </source>
</evidence>
<feature type="transmembrane region" description="Helical" evidence="7">
    <location>
        <begin position="296"/>
        <end position="314"/>
    </location>
</feature>
<evidence type="ECO:0000256" key="7">
    <source>
        <dbReference type="RuleBase" id="RU363032"/>
    </source>
</evidence>
<feature type="transmembrane region" description="Helical" evidence="7">
    <location>
        <begin position="135"/>
        <end position="159"/>
    </location>
</feature>
<comment type="similarity">
    <text evidence="7">Belongs to the binding-protein-dependent transport system permease family.</text>
</comment>
<dbReference type="CDD" id="cd06261">
    <property type="entry name" value="TM_PBP2"/>
    <property type="match status" value="1"/>
</dbReference>
<dbReference type="Pfam" id="PF00528">
    <property type="entry name" value="BPD_transp_1"/>
    <property type="match status" value="1"/>
</dbReference>
<dbReference type="EMBL" id="CP091430">
    <property type="protein sequence ID" value="UVI29148.1"/>
    <property type="molecule type" value="Genomic_DNA"/>
</dbReference>
<comment type="subcellular location">
    <subcellularLocation>
        <location evidence="1 7">Cell membrane</location>
        <topology evidence="1 7">Multi-pass membrane protein</topology>
    </subcellularLocation>
</comment>
<evidence type="ECO:0000259" key="8">
    <source>
        <dbReference type="PROSITE" id="PS50928"/>
    </source>
</evidence>
<organism evidence="9 10">
    <name type="scientific">Paenibacillus spongiae</name>
    <dbReference type="NCBI Taxonomy" id="2909671"/>
    <lineage>
        <taxon>Bacteria</taxon>
        <taxon>Bacillati</taxon>
        <taxon>Bacillota</taxon>
        <taxon>Bacilli</taxon>
        <taxon>Bacillales</taxon>
        <taxon>Paenibacillaceae</taxon>
        <taxon>Paenibacillus</taxon>
    </lineage>
</organism>
<proteinExistence type="inferred from homology"/>
<dbReference type="Proteomes" id="UP001057877">
    <property type="component" value="Chromosome"/>
</dbReference>
<dbReference type="RefSeq" id="WP_258385237.1">
    <property type="nucleotide sequence ID" value="NZ_CP091430.1"/>
</dbReference>
<dbReference type="InterPro" id="IPR000515">
    <property type="entry name" value="MetI-like"/>
</dbReference>
<dbReference type="PANTHER" id="PTHR43744">
    <property type="entry name" value="ABC TRANSPORTER PERMEASE PROTEIN MG189-RELATED-RELATED"/>
    <property type="match status" value="1"/>
</dbReference>